<proteinExistence type="predicted"/>
<feature type="non-terminal residue" evidence="2">
    <location>
        <position position="333"/>
    </location>
</feature>
<organism evidence="2 3">
    <name type="scientific">Prorocentrum cordatum</name>
    <dbReference type="NCBI Taxonomy" id="2364126"/>
    <lineage>
        <taxon>Eukaryota</taxon>
        <taxon>Sar</taxon>
        <taxon>Alveolata</taxon>
        <taxon>Dinophyceae</taxon>
        <taxon>Prorocentrales</taxon>
        <taxon>Prorocentraceae</taxon>
        <taxon>Prorocentrum</taxon>
    </lineage>
</organism>
<dbReference type="Proteomes" id="UP001189429">
    <property type="component" value="Unassembled WGS sequence"/>
</dbReference>
<comment type="caution">
    <text evidence="2">The sequence shown here is derived from an EMBL/GenBank/DDBJ whole genome shotgun (WGS) entry which is preliminary data.</text>
</comment>
<dbReference type="EMBL" id="CAUYUJ010015407">
    <property type="protein sequence ID" value="CAK0853596.1"/>
    <property type="molecule type" value="Genomic_DNA"/>
</dbReference>
<accession>A0ABN9U423</accession>
<sequence>MESSTVTAKEALLDQLGGLGGKLKDAEGDVAEVFNPGEFMPVFDLRVFADFTTAPYAPRSMAGRSVFHGNPSGALSWRRVRALVEPVMEILNGISDELCVGQRLNEPSIGRGRGVYCDGVAGAKFDAGAARKGRREEMDCVEMLGVCERAPVSKLPLGGWVVVGLSDLGWPEIKRRLFANETKRLSKLGLGDAAAASAATPPLEARLRSAETGGALGRAAGGFEVRAWVALATQEGDVRNRGCQGRIRHGGGADHEGPRSAMRGELGTCVDREGSLYARRHGGDFVALGDRRGPAEFAGRLGEKLSVKARGALGPGPWRRGPSEIAVPNLIAG</sequence>
<feature type="region of interest" description="Disordered" evidence="1">
    <location>
        <begin position="242"/>
        <end position="261"/>
    </location>
</feature>
<evidence type="ECO:0000256" key="1">
    <source>
        <dbReference type="SAM" id="MobiDB-lite"/>
    </source>
</evidence>
<evidence type="ECO:0000313" key="2">
    <source>
        <dbReference type="EMBL" id="CAK0853596.1"/>
    </source>
</evidence>
<keyword evidence="3" id="KW-1185">Reference proteome</keyword>
<protein>
    <submittedName>
        <fullName evidence="2">Uncharacterized protein</fullName>
    </submittedName>
</protein>
<name>A0ABN9U423_9DINO</name>
<reference evidence="2" key="1">
    <citation type="submission" date="2023-10" db="EMBL/GenBank/DDBJ databases">
        <authorList>
            <person name="Chen Y."/>
            <person name="Shah S."/>
            <person name="Dougan E. K."/>
            <person name="Thang M."/>
            <person name="Chan C."/>
        </authorList>
    </citation>
    <scope>NUCLEOTIDE SEQUENCE [LARGE SCALE GENOMIC DNA]</scope>
</reference>
<evidence type="ECO:0000313" key="3">
    <source>
        <dbReference type="Proteomes" id="UP001189429"/>
    </source>
</evidence>
<gene>
    <name evidence="2" type="ORF">PCOR1329_LOCUS45004</name>
</gene>